<feature type="compositionally biased region" description="Gly residues" evidence="1">
    <location>
        <begin position="489"/>
        <end position="499"/>
    </location>
</feature>
<proteinExistence type="predicted"/>
<sequence length="510" mass="52904">MTAIAPFAGGWAALARKGGGDVAREVLGGGLKEDIQAALPHVALAALDDEGGGGGAALVALLRTLQGHDASLVRMACGASGAFYLSILQECCTPEAALLVAAAATDAEKKEWLPLATAGVQHATADFFAVPWREGVRRVVRAVRLARCIARTQDASQAATKELVALATALATVYHGVLSAARVPQDEASSSASPWPVDWLAAKVDVLCAADACVTAAQDTQPSDVLDALRTGAQHVPDAVSLVDSALLEDLASAQPECAALLPQRTPFPGLAWAAVQGTAKRPAAPEPDAAVVETVLAVLPHLARADVVRRLRRPRYHGMAPEAVVEAFLDDPSGLGDVEADAAQPPSAPARDEGLSDEVKATILARAAAEDEEDTTADGAPRDMGVEHALLRAYAAYGPSLFARDKTARQRPERTHLRTSLEALGPAWADDQIEAWASMLERNPHKDQLLMRATSVLTPNVNAPGGGGYGPDKLRGGRIPGQSRGARGARGGRGGRGGGRGRGRGRGQP</sequence>
<protein>
    <recommendedName>
        <fullName evidence="4">CUE domain-containing protein</fullName>
    </recommendedName>
</protein>
<feature type="region of interest" description="Disordered" evidence="1">
    <location>
        <begin position="462"/>
        <end position="510"/>
    </location>
</feature>
<dbReference type="RefSeq" id="XP_060121127.1">
    <property type="nucleotide sequence ID" value="XM_060265144.1"/>
</dbReference>
<dbReference type="AlphaFoldDB" id="A0AAF0EWM0"/>
<dbReference type="EMBL" id="CP119959">
    <property type="protein sequence ID" value="WFD38230.1"/>
    <property type="molecule type" value="Genomic_DNA"/>
</dbReference>
<dbReference type="Proteomes" id="UP001217754">
    <property type="component" value="Chromosome 2"/>
</dbReference>
<evidence type="ECO:0000313" key="2">
    <source>
        <dbReference type="EMBL" id="WFD38230.1"/>
    </source>
</evidence>
<feature type="region of interest" description="Disordered" evidence="1">
    <location>
        <begin position="336"/>
        <end position="357"/>
    </location>
</feature>
<feature type="compositionally biased region" description="Basic residues" evidence="1">
    <location>
        <begin position="500"/>
        <end position="510"/>
    </location>
</feature>
<reference evidence="2" key="1">
    <citation type="submission" date="2023-03" db="EMBL/GenBank/DDBJ databases">
        <title>Mating type loci evolution in Malassezia.</title>
        <authorList>
            <person name="Coelho M.A."/>
        </authorList>
    </citation>
    <scope>NUCLEOTIDE SEQUENCE</scope>
    <source>
        <strain evidence="2">CBS 9431</strain>
    </source>
</reference>
<evidence type="ECO:0000256" key="1">
    <source>
        <dbReference type="SAM" id="MobiDB-lite"/>
    </source>
</evidence>
<gene>
    <name evidence="2" type="ORF">MJAP1_001179</name>
</gene>
<dbReference type="GeneID" id="85224828"/>
<name>A0AAF0EWM0_9BASI</name>
<evidence type="ECO:0008006" key="4">
    <source>
        <dbReference type="Google" id="ProtNLM"/>
    </source>
</evidence>
<keyword evidence="3" id="KW-1185">Reference proteome</keyword>
<accession>A0AAF0EWM0</accession>
<organism evidence="2 3">
    <name type="scientific">Malassezia japonica</name>
    <dbReference type="NCBI Taxonomy" id="223818"/>
    <lineage>
        <taxon>Eukaryota</taxon>
        <taxon>Fungi</taxon>
        <taxon>Dikarya</taxon>
        <taxon>Basidiomycota</taxon>
        <taxon>Ustilaginomycotina</taxon>
        <taxon>Malasseziomycetes</taxon>
        <taxon>Malasseziales</taxon>
        <taxon>Malasseziaceae</taxon>
        <taxon>Malassezia</taxon>
    </lineage>
</organism>
<evidence type="ECO:0000313" key="3">
    <source>
        <dbReference type="Proteomes" id="UP001217754"/>
    </source>
</evidence>